<evidence type="ECO:0000313" key="3">
    <source>
        <dbReference type="EMBL" id="CAH0586744.1"/>
    </source>
</evidence>
<name>A0A9P0BPV1_CHRIL</name>
<proteinExistence type="predicted"/>
<organism evidence="3 4">
    <name type="scientific">Chrysodeixis includens</name>
    <name type="common">Soybean looper</name>
    <name type="synonym">Pseudoplusia includens</name>
    <dbReference type="NCBI Taxonomy" id="689277"/>
    <lineage>
        <taxon>Eukaryota</taxon>
        <taxon>Metazoa</taxon>
        <taxon>Ecdysozoa</taxon>
        <taxon>Arthropoda</taxon>
        <taxon>Hexapoda</taxon>
        <taxon>Insecta</taxon>
        <taxon>Pterygota</taxon>
        <taxon>Neoptera</taxon>
        <taxon>Endopterygota</taxon>
        <taxon>Lepidoptera</taxon>
        <taxon>Glossata</taxon>
        <taxon>Ditrysia</taxon>
        <taxon>Noctuoidea</taxon>
        <taxon>Noctuidae</taxon>
        <taxon>Plusiinae</taxon>
        <taxon>Chrysodeixis</taxon>
    </lineage>
</organism>
<accession>A0A9P0BPV1</accession>
<dbReference type="PANTHER" id="PTHR22133">
    <property type="entry name" value="AT01821P-RELATED"/>
    <property type="match status" value="1"/>
</dbReference>
<keyword evidence="1" id="KW-1133">Transmembrane helix</keyword>
<keyword evidence="4" id="KW-1185">Reference proteome</keyword>
<gene>
    <name evidence="3" type="ORF">CINC_LOCUS3254</name>
</gene>
<dbReference type="Proteomes" id="UP001154114">
    <property type="component" value="Chromosome 15"/>
</dbReference>
<sequence length="130" mass="14510">MWIRFSHKLYYFLTRLCLHIAVRRYHNEHFKPPSMDELPIPRGSWQAQYDANQRKYNAALLFGIAFATGTLIVAVDLQYFGDSIQTSLLYVLLISTGADGRGRGQCSRAMSEKASRMCCVVSGSASPAAG</sequence>
<dbReference type="InterPro" id="IPR031973">
    <property type="entry name" value="Deltameth_res_prag01"/>
</dbReference>
<dbReference type="EMBL" id="LR824018">
    <property type="protein sequence ID" value="CAH0586744.1"/>
    <property type="molecule type" value="Genomic_DNA"/>
</dbReference>
<evidence type="ECO:0000256" key="1">
    <source>
        <dbReference type="SAM" id="Phobius"/>
    </source>
</evidence>
<dbReference type="PANTHER" id="PTHR22133:SF2">
    <property type="entry name" value="AT01821P-RELATED"/>
    <property type="match status" value="1"/>
</dbReference>
<feature type="transmembrane region" description="Helical" evidence="1">
    <location>
        <begin position="58"/>
        <end position="80"/>
    </location>
</feature>
<dbReference type="Pfam" id="PF16020">
    <property type="entry name" value="Deltameth_res"/>
    <property type="match status" value="1"/>
</dbReference>
<dbReference type="OrthoDB" id="9981889at2759"/>
<feature type="domain" description="Deltamethrin resistance protein prag01" evidence="2">
    <location>
        <begin position="36"/>
        <end position="77"/>
    </location>
</feature>
<evidence type="ECO:0000313" key="4">
    <source>
        <dbReference type="Proteomes" id="UP001154114"/>
    </source>
</evidence>
<keyword evidence="1" id="KW-0812">Transmembrane</keyword>
<protein>
    <recommendedName>
        <fullName evidence="2">Deltamethrin resistance protein prag01 domain-containing protein</fullName>
    </recommendedName>
</protein>
<dbReference type="AlphaFoldDB" id="A0A9P0BPV1"/>
<evidence type="ECO:0000259" key="2">
    <source>
        <dbReference type="Pfam" id="PF16020"/>
    </source>
</evidence>
<keyword evidence="1" id="KW-0472">Membrane</keyword>
<reference evidence="3" key="1">
    <citation type="submission" date="2021-12" db="EMBL/GenBank/DDBJ databases">
        <authorList>
            <person name="King R."/>
        </authorList>
    </citation>
    <scope>NUCLEOTIDE SEQUENCE</scope>
</reference>